<evidence type="ECO:0000313" key="2">
    <source>
        <dbReference type="EMBL" id="MBB3130214.1"/>
    </source>
</evidence>
<accession>A0A839TT06</accession>
<keyword evidence="1" id="KW-0812">Transmembrane</keyword>
<keyword evidence="1" id="KW-1133">Transmembrane helix</keyword>
<dbReference type="GO" id="GO:0016787">
    <property type="term" value="F:hydrolase activity"/>
    <property type="evidence" value="ECO:0007669"/>
    <property type="project" value="UniProtKB-KW"/>
</dbReference>
<organism evidence="2 3">
    <name type="scientific">Paenibacillus rhizosphaerae</name>
    <dbReference type="NCBI Taxonomy" id="297318"/>
    <lineage>
        <taxon>Bacteria</taxon>
        <taxon>Bacillati</taxon>
        <taxon>Bacillota</taxon>
        <taxon>Bacilli</taxon>
        <taxon>Bacillales</taxon>
        <taxon>Paenibacillaceae</taxon>
        <taxon>Paenibacillus</taxon>
    </lineage>
</organism>
<evidence type="ECO:0000256" key="1">
    <source>
        <dbReference type="SAM" id="Phobius"/>
    </source>
</evidence>
<dbReference type="Proteomes" id="UP000517523">
    <property type="component" value="Unassembled WGS sequence"/>
</dbReference>
<proteinExistence type="predicted"/>
<feature type="transmembrane region" description="Helical" evidence="1">
    <location>
        <begin position="7"/>
        <end position="25"/>
    </location>
</feature>
<comment type="caution">
    <text evidence="2">The sequence shown here is derived from an EMBL/GenBank/DDBJ whole genome shotgun (WGS) entry which is preliminary data.</text>
</comment>
<protein>
    <submittedName>
        <fullName evidence="2">Putative effector of murein hydrolase LrgA (UPF0299 family)</fullName>
    </submittedName>
</protein>
<gene>
    <name evidence="2" type="ORF">FHS19_004919</name>
</gene>
<feature type="transmembrane region" description="Helical" evidence="1">
    <location>
        <begin position="31"/>
        <end position="56"/>
    </location>
</feature>
<name>A0A839TT06_9BACL</name>
<keyword evidence="1" id="KW-0472">Membrane</keyword>
<dbReference type="EMBL" id="JACHXJ010000004">
    <property type="protein sequence ID" value="MBB3130214.1"/>
    <property type="molecule type" value="Genomic_DNA"/>
</dbReference>
<reference evidence="2 3" key="1">
    <citation type="submission" date="2020-08" db="EMBL/GenBank/DDBJ databases">
        <title>Genomic Encyclopedia of Type Strains, Phase III (KMG-III): the genomes of soil and plant-associated and newly described type strains.</title>
        <authorList>
            <person name="Whitman W."/>
        </authorList>
    </citation>
    <scope>NUCLEOTIDE SEQUENCE [LARGE SCALE GENOMIC DNA]</scope>
    <source>
        <strain evidence="2 3">CECT 5831</strain>
    </source>
</reference>
<dbReference type="RefSeq" id="WP_183584343.1">
    <property type="nucleotide sequence ID" value="NZ_JACHXJ010000004.1"/>
</dbReference>
<dbReference type="AlphaFoldDB" id="A0A839TT06"/>
<keyword evidence="2" id="KW-0378">Hydrolase</keyword>
<sequence length="62" mass="6790">MRKFRWIDYAVVFVLVFGLGIVNIVPPANFVAIAASLAVSAILVSLVVGTVTNLVFRSRKRN</sequence>
<evidence type="ECO:0000313" key="3">
    <source>
        <dbReference type="Proteomes" id="UP000517523"/>
    </source>
</evidence>